<dbReference type="PROSITE" id="PS51318">
    <property type="entry name" value="TAT"/>
    <property type="match status" value="1"/>
</dbReference>
<comment type="subcellular location">
    <subcellularLocation>
        <location evidence="1">Cell envelope</location>
    </subcellularLocation>
</comment>
<keyword evidence="6" id="KW-0411">Iron-sulfur</keyword>
<evidence type="ECO:0000256" key="2">
    <source>
        <dbReference type="ARBA" id="ARBA00022485"/>
    </source>
</evidence>
<evidence type="ECO:0000313" key="8">
    <source>
        <dbReference type="EMBL" id="GAI77267.1"/>
    </source>
</evidence>
<organism evidence="8">
    <name type="scientific">marine sediment metagenome</name>
    <dbReference type="NCBI Taxonomy" id="412755"/>
    <lineage>
        <taxon>unclassified sequences</taxon>
        <taxon>metagenomes</taxon>
        <taxon>ecological metagenomes</taxon>
    </lineage>
</organism>
<dbReference type="AlphaFoldDB" id="X1R941"/>
<keyword evidence="4" id="KW-0677">Repeat</keyword>
<dbReference type="PANTHER" id="PTHR43545">
    <property type="entry name" value="FORMATE DEHYDROGENASE, NITRATE-INDUCIBLE, IRON-SULFUR SUBUNIT"/>
    <property type="match status" value="1"/>
</dbReference>
<dbReference type="NCBIfam" id="TIGR01409">
    <property type="entry name" value="TAT_signal_seq"/>
    <property type="match status" value="1"/>
</dbReference>
<evidence type="ECO:0000259" key="7">
    <source>
        <dbReference type="PROSITE" id="PS51379"/>
    </source>
</evidence>
<evidence type="ECO:0000256" key="5">
    <source>
        <dbReference type="ARBA" id="ARBA00023004"/>
    </source>
</evidence>
<reference evidence="8" key="1">
    <citation type="journal article" date="2014" name="Front. Microbiol.">
        <title>High frequency of phylogenetically diverse reductive dehalogenase-homologous genes in deep subseafloor sedimentary metagenomes.</title>
        <authorList>
            <person name="Kawai M."/>
            <person name="Futagami T."/>
            <person name="Toyoda A."/>
            <person name="Takaki Y."/>
            <person name="Nishi S."/>
            <person name="Hori S."/>
            <person name="Arai W."/>
            <person name="Tsubouchi T."/>
            <person name="Morono Y."/>
            <person name="Uchiyama I."/>
            <person name="Ito T."/>
            <person name="Fujiyama A."/>
            <person name="Inagaki F."/>
            <person name="Takami H."/>
        </authorList>
    </citation>
    <scope>NUCLEOTIDE SEQUENCE</scope>
    <source>
        <strain evidence="8">Expedition CK06-06</strain>
    </source>
</reference>
<gene>
    <name evidence="8" type="ORF">S12H4_24361</name>
</gene>
<dbReference type="Gene3D" id="3.30.70.20">
    <property type="match status" value="1"/>
</dbReference>
<name>X1R941_9ZZZZ</name>
<dbReference type="InterPro" id="IPR019546">
    <property type="entry name" value="TAT_signal_bac_arc"/>
</dbReference>
<evidence type="ECO:0000256" key="6">
    <source>
        <dbReference type="ARBA" id="ARBA00023014"/>
    </source>
</evidence>
<evidence type="ECO:0000256" key="1">
    <source>
        <dbReference type="ARBA" id="ARBA00004196"/>
    </source>
</evidence>
<comment type="caution">
    <text evidence="8">The sequence shown here is derived from an EMBL/GenBank/DDBJ whole genome shotgun (WGS) entry which is preliminary data.</text>
</comment>
<keyword evidence="3" id="KW-0479">Metal-binding</keyword>
<dbReference type="PROSITE" id="PS51379">
    <property type="entry name" value="4FE4S_FER_2"/>
    <property type="match status" value="1"/>
</dbReference>
<dbReference type="Pfam" id="PF10518">
    <property type="entry name" value="TAT_signal"/>
    <property type="match status" value="1"/>
</dbReference>
<accession>X1R941</accession>
<feature type="domain" description="4Fe-4S ferredoxin-type" evidence="7">
    <location>
        <begin position="92"/>
        <end position="123"/>
    </location>
</feature>
<dbReference type="GO" id="GO:0051539">
    <property type="term" value="F:4 iron, 4 sulfur cluster binding"/>
    <property type="evidence" value="ECO:0007669"/>
    <property type="project" value="UniProtKB-KW"/>
</dbReference>
<dbReference type="Pfam" id="PF12838">
    <property type="entry name" value="Fer4_7"/>
    <property type="match status" value="1"/>
</dbReference>
<dbReference type="InterPro" id="IPR017896">
    <property type="entry name" value="4Fe4S_Fe-S-bd"/>
</dbReference>
<evidence type="ECO:0000256" key="3">
    <source>
        <dbReference type="ARBA" id="ARBA00022723"/>
    </source>
</evidence>
<feature type="non-terminal residue" evidence="8">
    <location>
        <position position="129"/>
    </location>
</feature>
<keyword evidence="5" id="KW-0408">Iron</keyword>
<evidence type="ECO:0000256" key="4">
    <source>
        <dbReference type="ARBA" id="ARBA00022737"/>
    </source>
</evidence>
<dbReference type="EMBL" id="BARW01013201">
    <property type="protein sequence ID" value="GAI77267.1"/>
    <property type="molecule type" value="Genomic_DNA"/>
</dbReference>
<sequence length="129" mass="14069">MELNRRDFLKASAGATGLLLLQPPASALAKESQTQAGMAMLVDVTKCVNCWWCYAACKDYNGLPETIKPDPEQPPALSPEVWTTLNPVKKGTEWSSRKQACNHCTDAACVEVCPTGALSYNKLGFVQYD</sequence>
<protein>
    <recommendedName>
        <fullName evidence="7">4Fe-4S ferredoxin-type domain-containing protein</fullName>
    </recommendedName>
</protein>
<dbReference type="PANTHER" id="PTHR43545:SF6">
    <property type="entry name" value="FORMATE DEHYDROGENASE, NITRATE-INDUCIBLE, IRON-SULFUR SUBUNIT"/>
    <property type="match status" value="1"/>
</dbReference>
<dbReference type="SUPFAM" id="SSF54862">
    <property type="entry name" value="4Fe-4S ferredoxins"/>
    <property type="match status" value="1"/>
</dbReference>
<dbReference type="GO" id="GO:0046872">
    <property type="term" value="F:metal ion binding"/>
    <property type="evidence" value="ECO:0007669"/>
    <property type="project" value="UniProtKB-KW"/>
</dbReference>
<keyword evidence="2" id="KW-0004">4Fe-4S</keyword>
<dbReference type="InterPro" id="IPR051555">
    <property type="entry name" value="FDH_Electron_Transfer_Unit"/>
</dbReference>
<dbReference type="GO" id="GO:0030313">
    <property type="term" value="C:cell envelope"/>
    <property type="evidence" value="ECO:0007669"/>
    <property type="project" value="UniProtKB-SubCell"/>
</dbReference>
<dbReference type="InterPro" id="IPR006311">
    <property type="entry name" value="TAT_signal"/>
</dbReference>
<proteinExistence type="predicted"/>